<evidence type="ECO:0000313" key="16">
    <source>
        <dbReference type="Proteomes" id="UP001473302"/>
    </source>
</evidence>
<protein>
    <recommendedName>
        <fullName evidence="11">Structural maintenance of chromosomes protein</fullName>
    </recommendedName>
</protein>
<evidence type="ECO:0000259" key="14">
    <source>
        <dbReference type="SMART" id="SM00968"/>
    </source>
</evidence>
<evidence type="ECO:0000256" key="1">
    <source>
        <dbReference type="ARBA" id="ARBA00004123"/>
    </source>
</evidence>
<dbReference type="PANTHER" id="PTHR43977">
    <property type="entry name" value="STRUCTURAL MAINTENANCE OF CHROMOSOMES PROTEIN 3"/>
    <property type="match status" value="1"/>
</dbReference>
<gene>
    <name evidence="15" type="ORF">MFLAVUS_007205</name>
</gene>
<dbReference type="Pfam" id="PF06470">
    <property type="entry name" value="SMC_hinge"/>
    <property type="match status" value="1"/>
</dbReference>
<dbReference type="Gene3D" id="3.40.50.300">
    <property type="entry name" value="P-loop containing nucleotide triphosphate hydrolases"/>
    <property type="match status" value="2"/>
</dbReference>
<name>A0ABP9Z3P2_9FUNG</name>
<evidence type="ECO:0000256" key="9">
    <source>
        <dbReference type="ARBA" id="ARBA00023242"/>
    </source>
</evidence>
<keyword evidence="3" id="KW-0132">Cell division</keyword>
<dbReference type="InterPro" id="IPR027120">
    <property type="entry name" value="Smc2_ABC"/>
</dbReference>
<dbReference type="Gene3D" id="1.10.287.950">
    <property type="entry name" value="Methyl-accepting chemotaxis protein"/>
    <property type="match status" value="1"/>
</dbReference>
<evidence type="ECO:0000256" key="13">
    <source>
        <dbReference type="SAM" id="MobiDB-lite"/>
    </source>
</evidence>
<evidence type="ECO:0000256" key="3">
    <source>
        <dbReference type="ARBA" id="ARBA00022618"/>
    </source>
</evidence>
<accession>A0ABP9Z3P2</accession>
<dbReference type="EMBL" id="BAABUK010000018">
    <property type="protein sequence ID" value="GAA5813718.1"/>
    <property type="molecule type" value="Genomic_DNA"/>
</dbReference>
<dbReference type="InterPro" id="IPR036277">
    <property type="entry name" value="SMC_hinge_sf"/>
</dbReference>
<evidence type="ECO:0000313" key="15">
    <source>
        <dbReference type="EMBL" id="GAA5813718.1"/>
    </source>
</evidence>
<keyword evidence="6" id="KW-0067">ATP-binding</keyword>
<evidence type="ECO:0000256" key="4">
    <source>
        <dbReference type="ARBA" id="ARBA00022741"/>
    </source>
</evidence>
<dbReference type="InterPro" id="IPR024704">
    <property type="entry name" value="SMC"/>
</dbReference>
<feature type="region of interest" description="Disordered" evidence="13">
    <location>
        <begin position="1169"/>
        <end position="1200"/>
    </location>
</feature>
<feature type="domain" description="SMC hinge" evidence="14">
    <location>
        <begin position="521"/>
        <end position="642"/>
    </location>
</feature>
<feature type="coiled-coil region" evidence="12">
    <location>
        <begin position="761"/>
        <end position="820"/>
    </location>
</feature>
<evidence type="ECO:0000256" key="12">
    <source>
        <dbReference type="SAM" id="Coils"/>
    </source>
</evidence>
<keyword evidence="16" id="KW-1185">Reference proteome</keyword>
<dbReference type="Pfam" id="PF02463">
    <property type="entry name" value="SMC_N"/>
    <property type="match status" value="2"/>
</dbReference>
<evidence type="ECO:0000256" key="11">
    <source>
        <dbReference type="PIRNR" id="PIRNR005719"/>
    </source>
</evidence>
<keyword evidence="9 11" id="KW-0539">Nucleus</keyword>
<dbReference type="Gene3D" id="1.20.1060.20">
    <property type="match status" value="1"/>
</dbReference>
<feature type="coiled-coil region" evidence="12">
    <location>
        <begin position="870"/>
        <end position="925"/>
    </location>
</feature>
<comment type="similarity">
    <text evidence="2">Belongs to the SMC family. SMC2 subfamily.</text>
</comment>
<reference evidence="15 16" key="1">
    <citation type="submission" date="2024-04" db="EMBL/GenBank/DDBJ databases">
        <title>genome sequences of Mucor flavus KT1a and Helicostylum pulchrum KT1b strains isolated from the surface of a dry-aged beef.</title>
        <authorList>
            <person name="Toyotome T."/>
            <person name="Hosono M."/>
            <person name="Torimaru M."/>
            <person name="Fukuda K."/>
            <person name="Mikami N."/>
        </authorList>
    </citation>
    <scope>NUCLEOTIDE SEQUENCE [LARGE SCALE GENOMIC DNA]</scope>
    <source>
        <strain evidence="15 16">KT1a</strain>
    </source>
</reference>
<sequence length="1216" mass="138369">MYLEELLIEGFKSYVSRTQITGWDPEFNAITGLNGTGKSNILDAICFVLGITNLSQVRASNLQDLIYKRGQAGVTKASVTIVFNNENREKSPLGFEAYKQITVTRQVLMGGRTKYIVNGHNAQQQTVQSLFQSVQLNINNPHFLIMQGRITKVLNMKPAEILNMVEEAAGTKMFEDRKAKASAIMGKKERKVEEIDKRLLEDIIPKLDRLREEKRIYQEFQKNETEMEMLNRLVISYEYKKHDDRLNRSDADNTDRIAKLEEFKTMQKTVKKEIENISDAEKTLSNSLKSNSPGGKKIETLEMTIKTYSSKKVQLTTKNKLVESSITDEQQALTTLASQKGGMDQTLNDQKLAYEKINKEYEIFKTAYDEKAEEMKRTEGLLQTLTTGVSAEEGKENGYMEQLQKSKNMANQASTSEEQASLKIKHLRKELSEKEPQAAKALAESQGSVAALEKKKAEIQGLEAQLGVLNWNPEVENDLLSRKRKEQDIINELYDKQESLSRKLSSLDFQYTNPTHDFDRSKVKGLVAELIHLEEDKYDFSTALEICAGGKLYNVVVENEKIGGQLLDKGKLRRRWTLIPLNKIQGKKISHHKIAKAEKIAPGKVNLALSLIGYEDEVYEAMEWIFGGTFICDDAQTAKNITFNKEILTKSVTLDGDVYDPHGTLSGGSKPNASGILIKVQELNEVRADIKHHTQLLEGLEEEIQSSQKSIAEYKKCKQRLDLQSHELSLLEQRMGKSSHAQLAARVQTLKDLIIEQEESKKQASLSKEKALRECKHIEEEMADFHDNKDTKLDEMTLHVEKLKKELKKSSSKLKEMQRAVQTFELGIEQQTSDIGECNTKMNEIRESIDKYKSGATEITKELEEILLFIAESQRELEEERTIMNAQNEEYKELCAFLERKKKELANLGLEIQKMTHENDKFQKERLTSEQSVQDMEKRYDWIADEKQFFGEPGSAYDHQNMNLTDAKTELKNLVRKHDSMRKQINVRVVNMIDSNEKKEKALKEMLATVQKDKKKIEETIRTLENYKMEALEKTFHKVNKDFSEIFGDLLDGNTCKLQALEGKSISGGLEVKVCLGGVWKQSLTELSGGQRSLIALSLILSLLQFKPAPMYILDEVDAALDLAHTQNIGSLLRTRFKGSQFLVVSLKDGMFNNANVLFKTRFRDGTSEVERTTPYRKESADAANRKRARGGKENRSTEIKPTENCALIELIGAEA</sequence>
<proteinExistence type="inferred from homology"/>
<evidence type="ECO:0000256" key="7">
    <source>
        <dbReference type="ARBA" id="ARBA00023054"/>
    </source>
</evidence>
<keyword evidence="10" id="KW-0131">Cell cycle</keyword>
<keyword evidence="4" id="KW-0547">Nucleotide-binding</keyword>
<evidence type="ECO:0000256" key="10">
    <source>
        <dbReference type="ARBA" id="ARBA00023306"/>
    </source>
</evidence>
<comment type="caution">
    <text evidence="15">The sequence shown here is derived from an EMBL/GenBank/DDBJ whole genome shotgun (WGS) entry which is preliminary data.</text>
</comment>
<dbReference type="Gene3D" id="3.30.70.1620">
    <property type="match status" value="1"/>
</dbReference>
<keyword evidence="5" id="KW-0498">Mitosis</keyword>
<dbReference type="CDD" id="cd03273">
    <property type="entry name" value="ABC_SMC2_euk"/>
    <property type="match status" value="1"/>
</dbReference>
<evidence type="ECO:0000256" key="8">
    <source>
        <dbReference type="ARBA" id="ARBA00023067"/>
    </source>
</evidence>
<feature type="coiled-coil region" evidence="12">
    <location>
        <begin position="957"/>
        <end position="1034"/>
    </location>
</feature>
<dbReference type="InterPro" id="IPR027417">
    <property type="entry name" value="P-loop_NTPase"/>
</dbReference>
<dbReference type="SUPFAM" id="SSF75553">
    <property type="entry name" value="Smc hinge domain"/>
    <property type="match status" value="1"/>
</dbReference>
<comment type="subcellular location">
    <subcellularLocation>
        <location evidence="1 11">Nucleus</location>
    </subcellularLocation>
</comment>
<dbReference type="InterPro" id="IPR010935">
    <property type="entry name" value="SMC_hinge"/>
</dbReference>
<organism evidence="15 16">
    <name type="scientific">Mucor flavus</name>
    <dbReference type="NCBI Taxonomy" id="439312"/>
    <lineage>
        <taxon>Eukaryota</taxon>
        <taxon>Fungi</taxon>
        <taxon>Fungi incertae sedis</taxon>
        <taxon>Mucoromycota</taxon>
        <taxon>Mucoromycotina</taxon>
        <taxon>Mucoromycetes</taxon>
        <taxon>Mucorales</taxon>
        <taxon>Mucorineae</taxon>
        <taxon>Mucoraceae</taxon>
        <taxon>Mucor</taxon>
    </lineage>
</organism>
<evidence type="ECO:0000256" key="5">
    <source>
        <dbReference type="ARBA" id="ARBA00022776"/>
    </source>
</evidence>
<dbReference type="PIRSF" id="PIRSF005719">
    <property type="entry name" value="SMC"/>
    <property type="match status" value="1"/>
</dbReference>
<dbReference type="Proteomes" id="UP001473302">
    <property type="component" value="Unassembled WGS sequence"/>
</dbReference>
<dbReference type="SUPFAM" id="SSF52540">
    <property type="entry name" value="P-loop containing nucleoside triphosphate hydrolases"/>
    <property type="match status" value="1"/>
</dbReference>
<feature type="coiled-coil region" evidence="12">
    <location>
        <begin position="683"/>
        <end position="734"/>
    </location>
</feature>
<dbReference type="InterPro" id="IPR003395">
    <property type="entry name" value="RecF/RecN/SMC_N"/>
</dbReference>
<evidence type="ECO:0000256" key="2">
    <source>
        <dbReference type="ARBA" id="ARBA00005231"/>
    </source>
</evidence>
<dbReference type="SMART" id="SM00968">
    <property type="entry name" value="SMC_hinge"/>
    <property type="match status" value="1"/>
</dbReference>
<keyword evidence="8" id="KW-0226">DNA condensation</keyword>
<evidence type="ECO:0000256" key="6">
    <source>
        <dbReference type="ARBA" id="ARBA00022840"/>
    </source>
</evidence>
<keyword evidence="7 12" id="KW-0175">Coiled coil</keyword>